<gene>
    <name evidence="2" type="ORF">GAYE_SCF62G6601</name>
</gene>
<accession>A0AAV9IMM5</accession>
<dbReference type="Proteomes" id="UP001300502">
    <property type="component" value="Unassembled WGS sequence"/>
</dbReference>
<name>A0AAV9IMM5_9RHOD</name>
<protein>
    <submittedName>
        <fullName evidence="2">Uncharacterized protein</fullName>
    </submittedName>
</protein>
<dbReference type="EMBL" id="JANCYU010000067">
    <property type="protein sequence ID" value="KAK4528656.1"/>
    <property type="molecule type" value="Genomic_DNA"/>
</dbReference>
<evidence type="ECO:0000256" key="1">
    <source>
        <dbReference type="SAM" id="MobiDB-lite"/>
    </source>
</evidence>
<evidence type="ECO:0000313" key="2">
    <source>
        <dbReference type="EMBL" id="KAK4528656.1"/>
    </source>
</evidence>
<dbReference type="AlphaFoldDB" id="A0AAV9IMM5"/>
<proteinExistence type="predicted"/>
<feature type="compositionally biased region" description="Basic residues" evidence="1">
    <location>
        <begin position="138"/>
        <end position="147"/>
    </location>
</feature>
<keyword evidence="3" id="KW-1185">Reference proteome</keyword>
<comment type="caution">
    <text evidence="2">The sequence shown here is derived from an EMBL/GenBank/DDBJ whole genome shotgun (WGS) entry which is preliminary data.</text>
</comment>
<sequence>MLDNFQALYQTLYANGYYHTAIVFQREHRLFQFLVDAKEELTEEQPLGQEAWKETDTLCTSCRSTAETSQKSWSSRPLQEHYKRDSSHNYTNTTGATFRICKRCSHHQSFMDSHSSKTWTGHPKHSTGGLEKSSTVHKTGRCRAKGKIKSKSYPADVTFREAEKRLMDRVHRWSCVTGKNAPIADIAEPQNRDSCHVSCVVNDNKKTLKPYGTKTTFPRDCNSNHISVKSGNKLDTLDISSCSMDPCTGGETEQLAFQKDPLLEDSFITCSYYDTSTISPSLETDNDFQANLFVDSFSNIFDDLFCENKE</sequence>
<evidence type="ECO:0000313" key="3">
    <source>
        <dbReference type="Proteomes" id="UP001300502"/>
    </source>
</evidence>
<reference evidence="2 3" key="1">
    <citation type="submission" date="2022-07" db="EMBL/GenBank/DDBJ databases">
        <title>Genome-wide signatures of adaptation to extreme environments.</title>
        <authorList>
            <person name="Cho C.H."/>
            <person name="Yoon H.S."/>
        </authorList>
    </citation>
    <scope>NUCLEOTIDE SEQUENCE [LARGE SCALE GENOMIC DNA]</scope>
    <source>
        <strain evidence="2 3">108.79 E11</strain>
    </source>
</reference>
<organism evidence="2 3">
    <name type="scientific">Galdieria yellowstonensis</name>
    <dbReference type="NCBI Taxonomy" id="3028027"/>
    <lineage>
        <taxon>Eukaryota</taxon>
        <taxon>Rhodophyta</taxon>
        <taxon>Bangiophyceae</taxon>
        <taxon>Galdieriales</taxon>
        <taxon>Galdieriaceae</taxon>
        <taxon>Galdieria</taxon>
    </lineage>
</organism>
<feature type="region of interest" description="Disordered" evidence="1">
    <location>
        <begin position="112"/>
        <end position="147"/>
    </location>
</feature>